<dbReference type="InterPro" id="IPR050570">
    <property type="entry name" value="Cell_wall_metabolism_enzyme"/>
</dbReference>
<gene>
    <name evidence="4" type="ORF">ACFPQB_17105</name>
</gene>
<dbReference type="Proteomes" id="UP001596072">
    <property type="component" value="Unassembled WGS sequence"/>
</dbReference>
<dbReference type="EC" id="3.4.24.-" evidence="4"/>
<dbReference type="PANTHER" id="PTHR21666:SF289">
    <property type="entry name" value="L-ALA--D-GLU ENDOPEPTIDASE"/>
    <property type="match status" value="1"/>
</dbReference>
<keyword evidence="4" id="KW-0378">Hydrolase</keyword>
<keyword evidence="1 2" id="KW-0732">Signal</keyword>
<feature type="signal peptide" evidence="2">
    <location>
        <begin position="1"/>
        <end position="25"/>
    </location>
</feature>
<proteinExistence type="predicted"/>
<dbReference type="InterPro" id="IPR016047">
    <property type="entry name" value="M23ase_b-sheet_dom"/>
</dbReference>
<feature type="chain" id="PRO_5045575920" evidence="2">
    <location>
        <begin position="26"/>
        <end position="186"/>
    </location>
</feature>
<sequence length="186" mass="19875">MSPRVRAPLLLVLVLLVSSPGPAHAEEDPVGVWPLRPEPEVVARFDPPATPYGAGHRGVDLAGTAGQRVHAALPGTVRFAGRLAGRGVVVVSHGDTRTTYEPVEVSVEVGEDVARGAPIGSLELVGSHCFPRACLHWGWLRGETYLDPLRLVGRGPVRLLPLWREVPVRAPGPWAPSSVRLGLSRL</sequence>
<dbReference type="Pfam" id="PF01551">
    <property type="entry name" value="Peptidase_M23"/>
    <property type="match status" value="1"/>
</dbReference>
<protein>
    <submittedName>
        <fullName evidence="4">M23 family metallopeptidase</fullName>
        <ecNumber evidence="4">3.4.24.-</ecNumber>
    </submittedName>
</protein>
<dbReference type="SUPFAM" id="SSF51261">
    <property type="entry name" value="Duplicated hybrid motif"/>
    <property type="match status" value="1"/>
</dbReference>
<keyword evidence="5" id="KW-1185">Reference proteome</keyword>
<dbReference type="InterPro" id="IPR011055">
    <property type="entry name" value="Dup_hybrid_motif"/>
</dbReference>
<dbReference type="EMBL" id="JBHSNS010000010">
    <property type="protein sequence ID" value="MFC5730643.1"/>
    <property type="molecule type" value="Genomic_DNA"/>
</dbReference>
<dbReference type="GO" id="GO:0016787">
    <property type="term" value="F:hydrolase activity"/>
    <property type="evidence" value="ECO:0007669"/>
    <property type="project" value="UniProtKB-KW"/>
</dbReference>
<evidence type="ECO:0000313" key="5">
    <source>
        <dbReference type="Proteomes" id="UP001596072"/>
    </source>
</evidence>
<evidence type="ECO:0000256" key="2">
    <source>
        <dbReference type="SAM" id="SignalP"/>
    </source>
</evidence>
<evidence type="ECO:0000256" key="1">
    <source>
        <dbReference type="ARBA" id="ARBA00022729"/>
    </source>
</evidence>
<evidence type="ECO:0000259" key="3">
    <source>
        <dbReference type="Pfam" id="PF01551"/>
    </source>
</evidence>
<organism evidence="4 5">
    <name type="scientific">Nocardioides vastitatis</name>
    <dbReference type="NCBI Taxonomy" id="2568655"/>
    <lineage>
        <taxon>Bacteria</taxon>
        <taxon>Bacillati</taxon>
        <taxon>Actinomycetota</taxon>
        <taxon>Actinomycetes</taxon>
        <taxon>Propionibacteriales</taxon>
        <taxon>Nocardioidaceae</taxon>
        <taxon>Nocardioides</taxon>
    </lineage>
</organism>
<accession>A0ABW0ZKS6</accession>
<dbReference type="RefSeq" id="WP_136434281.1">
    <property type="nucleotide sequence ID" value="NZ_JBHSNS010000010.1"/>
</dbReference>
<name>A0ABW0ZKS6_9ACTN</name>
<dbReference type="PANTHER" id="PTHR21666">
    <property type="entry name" value="PEPTIDASE-RELATED"/>
    <property type="match status" value="1"/>
</dbReference>
<feature type="domain" description="M23ase beta-sheet core" evidence="3">
    <location>
        <begin position="55"/>
        <end position="148"/>
    </location>
</feature>
<dbReference type="Gene3D" id="2.70.70.10">
    <property type="entry name" value="Glucose Permease (Domain IIA)"/>
    <property type="match status" value="1"/>
</dbReference>
<dbReference type="CDD" id="cd12797">
    <property type="entry name" value="M23_peptidase"/>
    <property type="match status" value="1"/>
</dbReference>
<reference evidence="5" key="1">
    <citation type="journal article" date="2019" name="Int. J. Syst. Evol. Microbiol.">
        <title>The Global Catalogue of Microorganisms (GCM) 10K type strain sequencing project: providing services to taxonomists for standard genome sequencing and annotation.</title>
        <authorList>
            <consortium name="The Broad Institute Genomics Platform"/>
            <consortium name="The Broad Institute Genome Sequencing Center for Infectious Disease"/>
            <person name="Wu L."/>
            <person name="Ma J."/>
        </authorList>
    </citation>
    <scope>NUCLEOTIDE SEQUENCE [LARGE SCALE GENOMIC DNA]</scope>
    <source>
        <strain evidence="5">YIM 94188</strain>
    </source>
</reference>
<comment type="caution">
    <text evidence="4">The sequence shown here is derived from an EMBL/GenBank/DDBJ whole genome shotgun (WGS) entry which is preliminary data.</text>
</comment>
<evidence type="ECO:0000313" key="4">
    <source>
        <dbReference type="EMBL" id="MFC5730643.1"/>
    </source>
</evidence>